<comment type="caution">
    <text evidence="5">The sequence shown here is derived from an EMBL/GenBank/DDBJ whole genome shotgun (WGS) entry which is preliminary data.</text>
</comment>
<dbReference type="InterPro" id="IPR016032">
    <property type="entry name" value="Sig_transdc_resp-reg_C-effctor"/>
</dbReference>
<dbReference type="AlphaFoldDB" id="A0A4R7PBY8"/>
<organism evidence="5 6">
    <name type="scientific">Panacagrimonas perspica</name>
    <dbReference type="NCBI Taxonomy" id="381431"/>
    <lineage>
        <taxon>Bacteria</taxon>
        <taxon>Pseudomonadati</taxon>
        <taxon>Pseudomonadota</taxon>
        <taxon>Gammaproteobacteria</taxon>
        <taxon>Nevskiales</taxon>
        <taxon>Nevskiaceae</taxon>
        <taxon>Panacagrimonas</taxon>
    </lineage>
</organism>
<dbReference type="Pfam" id="PF25873">
    <property type="entry name" value="WHD_MalT"/>
    <property type="match status" value="1"/>
</dbReference>
<dbReference type="EMBL" id="SOBT01000008">
    <property type="protein sequence ID" value="TDU31615.1"/>
    <property type="molecule type" value="Genomic_DNA"/>
</dbReference>
<dbReference type="Pfam" id="PF00196">
    <property type="entry name" value="GerE"/>
    <property type="match status" value="1"/>
</dbReference>
<evidence type="ECO:0000313" key="6">
    <source>
        <dbReference type="Proteomes" id="UP000295341"/>
    </source>
</evidence>
<evidence type="ECO:0000259" key="4">
    <source>
        <dbReference type="PROSITE" id="PS50043"/>
    </source>
</evidence>
<protein>
    <submittedName>
        <fullName evidence="5">LuxR family maltose regulon positive regulatory protein</fullName>
    </submittedName>
</protein>
<dbReference type="PANTHER" id="PTHR44688:SF16">
    <property type="entry name" value="DNA-BINDING TRANSCRIPTIONAL ACTIVATOR DEVR_DOSR"/>
    <property type="match status" value="1"/>
</dbReference>
<dbReference type="InterPro" id="IPR036388">
    <property type="entry name" value="WH-like_DNA-bd_sf"/>
</dbReference>
<keyword evidence="6" id="KW-1185">Reference proteome</keyword>
<gene>
    <name evidence="5" type="ORF">DFR24_0986</name>
</gene>
<keyword evidence="2" id="KW-0238">DNA-binding</keyword>
<keyword evidence="3" id="KW-0804">Transcription</keyword>
<dbReference type="SUPFAM" id="SSF52540">
    <property type="entry name" value="P-loop containing nucleoside triphosphate hydrolases"/>
    <property type="match status" value="1"/>
</dbReference>
<dbReference type="GO" id="GO:0003677">
    <property type="term" value="F:DNA binding"/>
    <property type="evidence" value="ECO:0007669"/>
    <property type="project" value="UniProtKB-KW"/>
</dbReference>
<dbReference type="Proteomes" id="UP000295341">
    <property type="component" value="Unassembled WGS sequence"/>
</dbReference>
<keyword evidence="1" id="KW-0805">Transcription regulation</keyword>
<dbReference type="PANTHER" id="PTHR44688">
    <property type="entry name" value="DNA-BINDING TRANSCRIPTIONAL ACTIVATOR DEVR_DOSR"/>
    <property type="match status" value="1"/>
</dbReference>
<dbReference type="InterPro" id="IPR027417">
    <property type="entry name" value="P-loop_NTPase"/>
</dbReference>
<feature type="domain" description="HTH luxR-type" evidence="4">
    <location>
        <begin position="858"/>
        <end position="923"/>
    </location>
</feature>
<dbReference type="PROSITE" id="PS50043">
    <property type="entry name" value="HTH_LUXR_2"/>
    <property type="match status" value="1"/>
</dbReference>
<dbReference type="GO" id="GO:0006355">
    <property type="term" value="P:regulation of DNA-templated transcription"/>
    <property type="evidence" value="ECO:0007669"/>
    <property type="project" value="InterPro"/>
</dbReference>
<evidence type="ECO:0000313" key="5">
    <source>
        <dbReference type="EMBL" id="TDU31615.1"/>
    </source>
</evidence>
<accession>A0A4R7PBY8</accession>
<dbReference type="OrthoDB" id="1123107at2"/>
<dbReference type="CDD" id="cd06170">
    <property type="entry name" value="LuxR_C_like"/>
    <property type="match status" value="1"/>
</dbReference>
<sequence length="930" mass="102871">MTDQETGLRKDGLIRSKLVPPVQDARAISRSVFVAKAIEDLPQSKLVTIVAPAGSGKSSLMTELYAVFTERQVSATWLGLDAEDNDPATFALYFISALQQIHPGFAHDELTALRANPVRDFDSLFDSLRHRLGGSALPSAIFLDDFQHISDPRILRFLNRLITHFPSSMSVVVASRHRLSLEVAKLRVSGRVIEIGQEDLNFSGAEVELFLNRYHQLRLSRSDLQSLLESTEGWPTGIQLAALALRRHQGPAADLIRTFSGRDRDLTRYLVESVIRAQPDNVRTFLLQTSPLRRMCAELCAATTQQDDARSMLDFIGDANLFLIALDRDGEWYRYHHLFAEFLQNEFRRSDAKGYRDACFRAAKWCESNGHPSEAIRYALDAAHFEQAADLIARHAMRASLFRGDHYTVRDWMRNLPAEFHSRHPEILLSHAWSCAFSRDTRHAMEVSQKAIDMLASGAAAGWGLSAEERERWLLWAHTVQAATKACSDDIDDCIARSTSLFPQVPRDEPFLSATLSNCLSYGYFALRDFERSRKYALLAHEHGHGADASYLSAWGDFLHGLVDVELGQLRAASNLGHRVQRDSRGLGLGQKSYVGGLSALLDAEIAVQRCDFERAMSSIDIGRAFKEIFGPVEPQLVALRNEARLHAFHNRLDLAVQVLQEGQDAALREQHRRLYLSLALEEASLQLTAGDVTGAAATARRTRLLDVETGNGGVSRAQRDALKLIDARFKLAFGDAKSAVRLLTTLQQSRGAESAGGFFLTVTTHRAVALWDMGQESDAARQLNRALVSAAPEFHAYPISSAGRSLLPALAFVCDRRSAAPAEGLQPLLDLQTFLMSTLRGDAATRNADDAPAIASVSSHVEPLTAREIELLRLLHAGLTNRKLADALLVSVPTIKWHLHNVYSKLGVGNRGAALATALRMGLLSDTSR</sequence>
<name>A0A4R7PBY8_9GAMM</name>
<dbReference type="InterPro" id="IPR011990">
    <property type="entry name" value="TPR-like_helical_dom_sf"/>
</dbReference>
<evidence type="ECO:0000256" key="1">
    <source>
        <dbReference type="ARBA" id="ARBA00023015"/>
    </source>
</evidence>
<dbReference type="SMART" id="SM00421">
    <property type="entry name" value="HTH_LUXR"/>
    <property type="match status" value="1"/>
</dbReference>
<evidence type="ECO:0000256" key="2">
    <source>
        <dbReference type="ARBA" id="ARBA00023125"/>
    </source>
</evidence>
<dbReference type="Gene3D" id="1.10.10.10">
    <property type="entry name" value="Winged helix-like DNA-binding domain superfamily/Winged helix DNA-binding domain"/>
    <property type="match status" value="1"/>
</dbReference>
<dbReference type="InterPro" id="IPR000792">
    <property type="entry name" value="Tscrpt_reg_LuxR_C"/>
</dbReference>
<proteinExistence type="predicted"/>
<dbReference type="SUPFAM" id="SSF46894">
    <property type="entry name" value="C-terminal effector domain of the bipartite response regulators"/>
    <property type="match status" value="1"/>
</dbReference>
<dbReference type="Gene3D" id="1.25.40.10">
    <property type="entry name" value="Tetratricopeptide repeat domain"/>
    <property type="match status" value="1"/>
</dbReference>
<dbReference type="RefSeq" id="WP_133880184.1">
    <property type="nucleotide sequence ID" value="NZ_MWIN01000012.1"/>
</dbReference>
<evidence type="ECO:0000256" key="3">
    <source>
        <dbReference type="ARBA" id="ARBA00023163"/>
    </source>
</evidence>
<dbReference type="Gene3D" id="3.40.50.300">
    <property type="entry name" value="P-loop containing nucleotide triphosphate hydrolases"/>
    <property type="match status" value="1"/>
</dbReference>
<dbReference type="InterPro" id="IPR059106">
    <property type="entry name" value="WHD_MalT"/>
</dbReference>
<dbReference type="PRINTS" id="PR00038">
    <property type="entry name" value="HTHLUXR"/>
</dbReference>
<reference evidence="5 6" key="1">
    <citation type="submission" date="2019-03" db="EMBL/GenBank/DDBJ databases">
        <title>Genomic Encyclopedia of Type Strains, Phase IV (KMG-IV): sequencing the most valuable type-strain genomes for metagenomic binning, comparative biology and taxonomic classification.</title>
        <authorList>
            <person name="Goeker M."/>
        </authorList>
    </citation>
    <scope>NUCLEOTIDE SEQUENCE [LARGE SCALE GENOMIC DNA]</scope>
    <source>
        <strain evidence="5 6">DSM 26377</strain>
    </source>
</reference>